<dbReference type="GO" id="GO:0003676">
    <property type="term" value="F:nucleic acid binding"/>
    <property type="evidence" value="ECO:0007669"/>
    <property type="project" value="InterPro"/>
</dbReference>
<dbReference type="SUPFAM" id="SSF53098">
    <property type="entry name" value="Ribonuclease H-like"/>
    <property type="match status" value="1"/>
</dbReference>
<sequence>MNFAVFDLETNGLKGSSVVSASSIVFDDRGHIRDFFNRFYFPTETPDYATEKIHGLTVERIHWFRQTEPYPLYFLEDVDALLSFWKKWHVSGIVVHNLAFDTSFLPRETVKDWKWWCSMIGLTNWCAIPNPKNAALYKWPRLNEAKMKTITHLKTPSIVKTIEDALPSEIGHYSLSDCFELYGIFMRIWVSRPELVTFRHYKNRYIKPQEKHYLMPLPTSPDIFVIRGLLFAEGLALSANLTEYAFHIRSLIDLYTLHYKVNV</sequence>
<dbReference type="InterPro" id="IPR012337">
    <property type="entry name" value="RNaseH-like_sf"/>
</dbReference>
<dbReference type="HOGENOM" id="CLU_1056189_0_0_0"/>
<dbReference type="AlphaFoldDB" id="D5EGK7"/>
<evidence type="ECO:0000313" key="1">
    <source>
        <dbReference type="EMBL" id="ADE57689.1"/>
    </source>
</evidence>
<protein>
    <recommendedName>
        <fullName evidence="3">Exonuclease RNase T and DNA polymerase III</fullName>
    </recommendedName>
</protein>
<accession>D5EGK7</accession>
<evidence type="ECO:0008006" key="3">
    <source>
        <dbReference type="Google" id="ProtNLM"/>
    </source>
</evidence>
<name>D5EGK7_AMICL</name>
<keyword evidence="2" id="KW-1185">Reference proteome</keyword>
<dbReference type="OrthoDB" id="9776650at2"/>
<dbReference type="InterPro" id="IPR036397">
    <property type="entry name" value="RNaseH_sf"/>
</dbReference>
<dbReference type="Proteomes" id="UP000002366">
    <property type="component" value="Chromosome"/>
</dbReference>
<reference evidence="1 2" key="1">
    <citation type="journal article" date="2010" name="Stand. Genomic Sci.">
        <title>Complete genome sequence of Aminobacterium colombiense type strain (ALA-1).</title>
        <authorList>
            <person name="Chertkov O."/>
            <person name="Sikorski J."/>
            <person name="Brambilla E."/>
            <person name="Lapidus A."/>
            <person name="Copeland A."/>
            <person name="Glavina Del Rio T."/>
            <person name="Nolan M."/>
            <person name="Lucas S."/>
            <person name="Tice H."/>
            <person name="Cheng J.F."/>
            <person name="Han C."/>
            <person name="Detter J.C."/>
            <person name="Bruce D."/>
            <person name="Tapia R."/>
            <person name="Goodwin L."/>
            <person name="Pitluck S."/>
            <person name="Liolios K."/>
            <person name="Ivanova N."/>
            <person name="Mavromatis K."/>
            <person name="Ovchinnikova G."/>
            <person name="Pati A."/>
            <person name="Chen A."/>
            <person name="Palaniappan K."/>
            <person name="Land M."/>
            <person name="Hauser L."/>
            <person name="Chang Y.J."/>
            <person name="Jeffries C.D."/>
            <person name="Spring S."/>
            <person name="Rohde M."/>
            <person name="Goker M."/>
            <person name="Bristow J."/>
            <person name="Eisen J.A."/>
            <person name="Markowitz V."/>
            <person name="Hugenholtz P."/>
            <person name="Kyrpides N.C."/>
            <person name="Klenk H.P."/>
        </authorList>
    </citation>
    <scope>NUCLEOTIDE SEQUENCE [LARGE SCALE GENOMIC DNA]</scope>
    <source>
        <strain evidence="2">DSM 12261 / ALA-1</strain>
    </source>
</reference>
<dbReference type="STRING" id="572547.Amico_1573"/>
<evidence type="ECO:0000313" key="2">
    <source>
        <dbReference type="Proteomes" id="UP000002366"/>
    </source>
</evidence>
<dbReference type="Gene3D" id="3.30.420.10">
    <property type="entry name" value="Ribonuclease H-like superfamily/Ribonuclease H"/>
    <property type="match status" value="1"/>
</dbReference>
<dbReference type="RefSeq" id="WP_013048952.1">
    <property type="nucleotide sequence ID" value="NC_014011.1"/>
</dbReference>
<dbReference type="EMBL" id="CP001997">
    <property type="protein sequence ID" value="ADE57689.1"/>
    <property type="molecule type" value="Genomic_DNA"/>
</dbReference>
<dbReference type="KEGG" id="aco:Amico_1573"/>
<organism evidence="1 2">
    <name type="scientific">Aminobacterium colombiense (strain DSM 12261 / ALA-1)</name>
    <dbReference type="NCBI Taxonomy" id="572547"/>
    <lineage>
        <taxon>Bacteria</taxon>
        <taxon>Thermotogati</taxon>
        <taxon>Synergistota</taxon>
        <taxon>Synergistia</taxon>
        <taxon>Synergistales</taxon>
        <taxon>Aminobacteriaceae</taxon>
        <taxon>Aminobacterium</taxon>
    </lineage>
</organism>
<dbReference type="eggNOG" id="COG0847">
    <property type="taxonomic scope" value="Bacteria"/>
</dbReference>
<gene>
    <name evidence="1" type="ordered locus">Amico_1573</name>
</gene>
<proteinExistence type="predicted"/>